<dbReference type="InterPro" id="IPR004087">
    <property type="entry name" value="KH_dom"/>
</dbReference>
<feature type="domain" description="K Homology" evidence="4">
    <location>
        <begin position="710"/>
        <end position="776"/>
    </location>
</feature>
<name>C4JVE2_UNCRE</name>
<dbReference type="InterPro" id="IPR036612">
    <property type="entry name" value="KH_dom_type_1_sf"/>
</dbReference>
<dbReference type="Pfam" id="PF24563">
    <property type="entry name" value="KH_Mug60-KHD4"/>
    <property type="match status" value="1"/>
</dbReference>
<dbReference type="PANTHER" id="PTHR10627">
    <property type="entry name" value="SCP160"/>
    <property type="match status" value="1"/>
</dbReference>
<dbReference type="VEuPathDB" id="FungiDB:UREG_06534"/>
<dbReference type="EMBL" id="CH476618">
    <property type="protein sequence ID" value="EEP81669.1"/>
    <property type="molecule type" value="Genomic_DNA"/>
</dbReference>
<feature type="domain" description="K Homology" evidence="4">
    <location>
        <begin position="778"/>
        <end position="860"/>
    </location>
</feature>
<keyword evidence="6" id="KW-1185">Reference proteome</keyword>
<keyword evidence="2" id="KW-0694">RNA-binding</keyword>
<dbReference type="GeneID" id="8442641"/>
<dbReference type="HOGENOM" id="CLU_012058_0_0_1"/>
<sequence>MVRDLRVLAAGGLGKEGSWKELYWDIPGIDIPAGPSLMLSRVSPIENMDNVITIQSRIKCKQNHNTTVDSRLSRTIENGGTEEMINARATPFPLPTTCPPPASSAVVEVEPNAAAKSLSPAQTLLQCSLRTTPSSTCTATGANCFDSPSPHALSFPPPSRLFPACSYLLVPVGVVTGPALVLPRPPAKNHPPVPIASSTASPVPLRSGTTHISNFTGQARHGWERMTPAFGMSRPQHDMAGSHPFRRPPVPPTIPTPPTVDSIINLSFNVPFSSNLQGPDPDDVLHSTPGALQRWTYPDGTPEGTPTHKLPVHANHVDSLRKLCRQISEASGGRIEATVTSTEPKAVASLQRRPHGLVTNVCISGENDLVQKMRAKILKETPFALRCATVDIDVNLVMDPSSNAMRQSVLNHLNTLATYTGVDIFLLSPKIVDADSAIVSSYGYSTENGLDHRFRIAMYGDVESSEHAKTRVLIMIDQILKRQVDVMKLELTMHTLVCGRTRRNIKLIEAATNTAIYFPPPFPRVYGYTPPGAYRRSEDEVYITGTSQDQIAKAKQKLHELVRGVKVYVKDVSVTPTKIDSILLDRLDKVRKVMEANGCYVLFPQLGSQRNTIRVQGTEILHVERTIRELMALAGQFYGATWWIILPENGTQMRSPSPSDIRTMLSDICANSGADVSFDKLTFTIHGSDDAVKAAMMVIHQIPFVKRSPYQMRVKLELANEHKEFVSGKKNGKINKIMGQSNVQIIFDGFNEYNFYIDVCATQYEAARNGLDLVEQEMPASISFHVPDQYHKRIIGIGGQHIQRIMKKYSVFVKFSNAMDRGGVSKDDDDIRVENVICRTPARNAQNLELVKQEIMDMVEKVDAEFVSETVLVNRLYHRELISRMKDIDELEKKWNCKIDFPSTETASDFVTISGPEYQVPQAVDAFLGMVPETHEISFSSSEQLREFFKTPEFTVEVMQKLKDQYEVAVAVDTAGEPALGTDSPAQEDRLVLGYTRNNAGGLKDAIDFLVSRLVSHGLDATTVKGSIPRPKSDSFEESLPFFDSKLLQHAPAPLVTDSPTRPNFPDDASDRGSIFERLRKPGSISSFSSFIGRKNHSGSPGSLFKHASSNASKASLVSMESRDSGYRNPWNDSGVNLPEEDIFNSSNGWPSRFDSAFPFGTGTAPGDMTPRHDLRASFDSGRPSTSNSTSGYPAPIGPPR</sequence>
<evidence type="ECO:0000256" key="2">
    <source>
        <dbReference type="PROSITE-ProRule" id="PRU00117"/>
    </source>
</evidence>
<proteinExistence type="predicted"/>
<dbReference type="PROSITE" id="PS50084">
    <property type="entry name" value="KH_TYPE_1"/>
    <property type="match status" value="1"/>
</dbReference>
<dbReference type="GO" id="GO:0005737">
    <property type="term" value="C:cytoplasm"/>
    <property type="evidence" value="ECO:0007669"/>
    <property type="project" value="TreeGrafter"/>
</dbReference>
<dbReference type="InParanoid" id="C4JVE2"/>
<accession>C4JVE2</accession>
<dbReference type="OrthoDB" id="271862at2759"/>
<dbReference type="STRING" id="336963.C4JVE2"/>
<dbReference type="RefSeq" id="XP_002583567.1">
    <property type="nucleotide sequence ID" value="XM_002583521.1"/>
</dbReference>
<keyword evidence="1" id="KW-0677">Repeat</keyword>
<feature type="region of interest" description="Disordered" evidence="3">
    <location>
        <begin position="1053"/>
        <end position="1072"/>
    </location>
</feature>
<dbReference type="GO" id="GO:0003729">
    <property type="term" value="F:mRNA binding"/>
    <property type="evidence" value="ECO:0007669"/>
    <property type="project" value="TreeGrafter"/>
</dbReference>
<organism evidence="5 6">
    <name type="scientific">Uncinocarpus reesii (strain UAMH 1704)</name>
    <dbReference type="NCBI Taxonomy" id="336963"/>
    <lineage>
        <taxon>Eukaryota</taxon>
        <taxon>Fungi</taxon>
        <taxon>Dikarya</taxon>
        <taxon>Ascomycota</taxon>
        <taxon>Pezizomycotina</taxon>
        <taxon>Eurotiomycetes</taxon>
        <taxon>Eurotiomycetidae</taxon>
        <taxon>Onygenales</taxon>
        <taxon>Onygenaceae</taxon>
        <taxon>Uncinocarpus</taxon>
    </lineage>
</organism>
<dbReference type="Gene3D" id="3.30.1370.10">
    <property type="entry name" value="K Homology domain, type 1"/>
    <property type="match status" value="3"/>
</dbReference>
<evidence type="ECO:0000313" key="5">
    <source>
        <dbReference type="EMBL" id="EEP81669.1"/>
    </source>
</evidence>
<dbReference type="InterPro" id="IPR056553">
    <property type="entry name" value="KH_Mug60-KHD4"/>
</dbReference>
<feature type="domain" description="K Homology" evidence="4">
    <location>
        <begin position="865"/>
        <end position="932"/>
    </location>
</feature>
<dbReference type="AlphaFoldDB" id="C4JVE2"/>
<dbReference type="InterPro" id="IPR004088">
    <property type="entry name" value="KH_dom_type_1"/>
</dbReference>
<dbReference type="SUPFAM" id="SSF54791">
    <property type="entry name" value="Eukaryotic type KH-domain (KH-domain type I)"/>
    <property type="match status" value="3"/>
</dbReference>
<dbReference type="KEGG" id="ure:UREG_06534"/>
<feature type="region of interest" description="Disordered" evidence="3">
    <location>
        <begin position="1157"/>
        <end position="1201"/>
    </location>
</feature>
<feature type="compositionally biased region" description="Polar residues" evidence="3">
    <location>
        <begin position="1183"/>
        <end position="1192"/>
    </location>
</feature>
<dbReference type="SMART" id="SM00322">
    <property type="entry name" value="KH"/>
    <property type="match status" value="4"/>
</dbReference>
<dbReference type="Pfam" id="PF00013">
    <property type="entry name" value="KH_1"/>
    <property type="match status" value="3"/>
</dbReference>
<dbReference type="eggNOG" id="KOG2208">
    <property type="taxonomic scope" value="Eukaryota"/>
</dbReference>
<dbReference type="PANTHER" id="PTHR10627:SF76">
    <property type="entry name" value="KH DOMAIN-CONTAINING PROTEIN YLL032C"/>
    <property type="match status" value="1"/>
</dbReference>
<dbReference type="Proteomes" id="UP000002058">
    <property type="component" value="Unassembled WGS sequence"/>
</dbReference>
<reference evidence="6" key="1">
    <citation type="journal article" date="2009" name="Genome Res.">
        <title>Comparative genomic analyses of the human fungal pathogens Coccidioides and their relatives.</title>
        <authorList>
            <person name="Sharpton T.J."/>
            <person name="Stajich J.E."/>
            <person name="Rounsley S.D."/>
            <person name="Gardner M.J."/>
            <person name="Wortman J.R."/>
            <person name="Jordar V.S."/>
            <person name="Maiti R."/>
            <person name="Kodira C.D."/>
            <person name="Neafsey D.E."/>
            <person name="Zeng Q."/>
            <person name="Hung C.-Y."/>
            <person name="McMahan C."/>
            <person name="Muszewska A."/>
            <person name="Grynberg M."/>
            <person name="Mandel M.A."/>
            <person name="Kellner E.M."/>
            <person name="Barker B.M."/>
            <person name="Galgiani J.N."/>
            <person name="Orbach M.J."/>
            <person name="Kirkland T.N."/>
            <person name="Cole G.T."/>
            <person name="Henn M.R."/>
            <person name="Birren B.W."/>
            <person name="Taylor J.W."/>
        </authorList>
    </citation>
    <scope>NUCLEOTIDE SEQUENCE [LARGE SCALE GENOMIC DNA]</scope>
    <source>
        <strain evidence="6">UAMH 1704</strain>
    </source>
</reference>
<dbReference type="OMA" id="MCFEMHG"/>
<feature type="domain" description="K Homology" evidence="4">
    <location>
        <begin position="481"/>
        <end position="563"/>
    </location>
</feature>
<evidence type="ECO:0000256" key="3">
    <source>
        <dbReference type="SAM" id="MobiDB-lite"/>
    </source>
</evidence>
<evidence type="ECO:0000313" key="6">
    <source>
        <dbReference type="Proteomes" id="UP000002058"/>
    </source>
</evidence>
<gene>
    <name evidence="5" type="ORF">UREG_06534</name>
</gene>
<evidence type="ECO:0000259" key="4">
    <source>
        <dbReference type="SMART" id="SM00322"/>
    </source>
</evidence>
<dbReference type="CDD" id="cd22453">
    <property type="entry name" value="KH-I_MUG60_like"/>
    <property type="match status" value="1"/>
</dbReference>
<protein>
    <recommendedName>
        <fullName evidence="4">K Homology domain-containing protein</fullName>
    </recommendedName>
</protein>
<evidence type="ECO:0000256" key="1">
    <source>
        <dbReference type="ARBA" id="ARBA00022737"/>
    </source>
</evidence>